<dbReference type="SUPFAM" id="SSF51011">
    <property type="entry name" value="Glycosyl hydrolase domain"/>
    <property type="match status" value="1"/>
</dbReference>
<evidence type="ECO:0000256" key="3">
    <source>
        <dbReference type="ARBA" id="ARBA00022801"/>
    </source>
</evidence>
<dbReference type="STRING" id="526226.Gbro_3450"/>
<dbReference type="PROSITE" id="PS51257">
    <property type="entry name" value="PROKAR_LIPOPROTEIN"/>
    <property type="match status" value="1"/>
</dbReference>
<name>D0LE52_GORB4</name>
<dbReference type="Pfam" id="PF17801">
    <property type="entry name" value="Melibiase_C"/>
    <property type="match status" value="1"/>
</dbReference>
<gene>
    <name evidence="7" type="ordered locus">Gbro_3450</name>
</gene>
<dbReference type="Gene3D" id="2.60.40.1180">
    <property type="entry name" value="Golgi alpha-mannosidase II"/>
    <property type="match status" value="1"/>
</dbReference>
<evidence type="ECO:0000256" key="1">
    <source>
        <dbReference type="ARBA" id="ARBA00009743"/>
    </source>
</evidence>
<organism evidence="7 8">
    <name type="scientific">Gordonia bronchialis (strain ATCC 25592 / DSM 43247 / BCRC 13721 / JCM 3198 / KCTC 3076 / NBRC 16047 / NCTC 10667)</name>
    <name type="common">Rhodococcus bronchialis</name>
    <dbReference type="NCBI Taxonomy" id="526226"/>
    <lineage>
        <taxon>Bacteria</taxon>
        <taxon>Bacillati</taxon>
        <taxon>Actinomycetota</taxon>
        <taxon>Actinomycetes</taxon>
        <taxon>Mycobacteriales</taxon>
        <taxon>Gordoniaceae</taxon>
        <taxon>Gordonia</taxon>
    </lineage>
</organism>
<dbReference type="RefSeq" id="WP_012835158.1">
    <property type="nucleotide sequence ID" value="NC_013441.1"/>
</dbReference>
<comment type="similarity">
    <text evidence="1 5">Belongs to the glycosyl hydrolase 27 family.</text>
</comment>
<dbReference type="EC" id="3.2.1.22" evidence="5"/>
<evidence type="ECO:0000256" key="4">
    <source>
        <dbReference type="ARBA" id="ARBA00023295"/>
    </source>
</evidence>
<keyword evidence="3 5" id="KW-0378">Hydrolase</keyword>
<evidence type="ECO:0000256" key="2">
    <source>
        <dbReference type="ARBA" id="ARBA00022729"/>
    </source>
</evidence>
<dbReference type="InterPro" id="IPR041233">
    <property type="entry name" value="Melibiase_C"/>
</dbReference>
<reference evidence="8" key="1">
    <citation type="submission" date="2009-10" db="EMBL/GenBank/DDBJ databases">
        <title>The complete chromosome of Gordonia bronchialis DSM 43247.</title>
        <authorList>
            <consortium name="US DOE Joint Genome Institute (JGI-PGF)"/>
            <person name="Lucas S."/>
            <person name="Copeland A."/>
            <person name="Lapidus A."/>
            <person name="Glavina del Rio T."/>
            <person name="Dalin E."/>
            <person name="Tice H."/>
            <person name="Bruce D."/>
            <person name="Goodwin L."/>
            <person name="Pitluck S."/>
            <person name="Kyrpides N."/>
            <person name="Mavromatis K."/>
            <person name="Ivanova N."/>
            <person name="Ovchinnikova G."/>
            <person name="Saunders E."/>
            <person name="Brettin T."/>
            <person name="Detter J.C."/>
            <person name="Han C."/>
            <person name="Larimer F."/>
            <person name="Land M."/>
            <person name="Hauser L."/>
            <person name="Markowitz V."/>
            <person name="Cheng J.-F."/>
            <person name="Hugenholtz P."/>
            <person name="Woyke T."/>
            <person name="Wu D."/>
            <person name="Jando M."/>
            <person name="Schneider S."/>
            <person name="Goeker M."/>
            <person name="Klenk H.-P."/>
            <person name="Eisen J.A."/>
        </authorList>
    </citation>
    <scope>NUCLEOTIDE SEQUENCE [LARGE SCALE GENOMIC DNA]</scope>
    <source>
        <strain evidence="8">ATCC 25592 / DSM 43247 / BCRC 13721 / JCM 3198 / KCTC 3076 / NBRC 16047 / NCTC 10667</strain>
    </source>
</reference>
<keyword evidence="5" id="KW-1015">Disulfide bond</keyword>
<evidence type="ECO:0000313" key="7">
    <source>
        <dbReference type="EMBL" id="ACY22644.1"/>
    </source>
</evidence>
<dbReference type="InterPro" id="IPR002241">
    <property type="entry name" value="Glyco_hydro_27"/>
</dbReference>
<evidence type="ECO:0000256" key="5">
    <source>
        <dbReference type="RuleBase" id="RU361168"/>
    </source>
</evidence>
<dbReference type="GO" id="GO:0004557">
    <property type="term" value="F:alpha-galactosidase activity"/>
    <property type="evidence" value="ECO:0007669"/>
    <property type="project" value="UniProtKB-EC"/>
</dbReference>
<sequence>MWSRLVAVALFVVVAVVVVAGCGEPTSRLGGDAPAIGGLPDVAPMGWNSWNTFGCGVTEADVHAQADALVSSGLRDAGYRYVVIDDCWSATTRDGQGRLVADPVTFPSGMAAMGRYLHQRGLKFGIYAGAATQTCAQLLGNRAGSTGSEGHEQIDARTFAEWGVDYLKYDWCATDADHDRQLTAFTAMRDALRSVGRPIVYNINPNSGITDGAVPGAMYDWGGVATMTRLSNNVIASWQTGAGPAGQRGVVDEIDAAAPLTDRVQPGAFLDPDALVVGLGNLTPAMGRTQMAMWAMLAAPLIASCDLTTMSPDTLRTLRSAAVIALDQDADVRAGRPVDDNPEIWQRGLRHGVAVSLTNRDSHPRTMAVRLSDLDLPESTTFTDAWSGRAVSTTDGWVSVLVAAHDTALLTAG</sequence>
<evidence type="ECO:0000259" key="6">
    <source>
        <dbReference type="Pfam" id="PF17801"/>
    </source>
</evidence>
<dbReference type="Pfam" id="PF16499">
    <property type="entry name" value="Melibiase_2"/>
    <property type="match status" value="1"/>
</dbReference>
<dbReference type="CAZy" id="GH27">
    <property type="family name" value="Glycoside Hydrolase Family 27"/>
</dbReference>
<dbReference type="InterPro" id="IPR017853">
    <property type="entry name" value="GH"/>
</dbReference>
<dbReference type="Gene3D" id="3.20.20.70">
    <property type="entry name" value="Aldolase class I"/>
    <property type="match status" value="1"/>
</dbReference>
<dbReference type="HOGENOM" id="CLU_013093_3_3_11"/>
<dbReference type="InterPro" id="IPR013785">
    <property type="entry name" value="Aldolase_TIM"/>
</dbReference>
<dbReference type="GO" id="GO:0005975">
    <property type="term" value="P:carbohydrate metabolic process"/>
    <property type="evidence" value="ECO:0007669"/>
    <property type="project" value="InterPro"/>
</dbReference>
<dbReference type="CDD" id="cd14792">
    <property type="entry name" value="GH27"/>
    <property type="match status" value="1"/>
</dbReference>
<dbReference type="InterPro" id="IPR000111">
    <property type="entry name" value="Glyco_hydro_27/36_CS"/>
</dbReference>
<dbReference type="KEGG" id="gbr:Gbro_3450"/>
<dbReference type="AlphaFoldDB" id="D0LE52"/>
<reference evidence="7 8" key="2">
    <citation type="journal article" date="2010" name="Stand. Genomic Sci.">
        <title>Complete genome sequence of Gordonia bronchialis type strain (3410).</title>
        <authorList>
            <person name="Ivanova N."/>
            <person name="Sikorski J."/>
            <person name="Jando M."/>
            <person name="Lapidus A."/>
            <person name="Nolan M."/>
            <person name="Lucas S."/>
            <person name="Del Rio T.G."/>
            <person name="Tice H."/>
            <person name="Copeland A."/>
            <person name="Cheng J.F."/>
            <person name="Chen F."/>
            <person name="Bruce D."/>
            <person name="Goodwin L."/>
            <person name="Pitluck S."/>
            <person name="Mavromatis K."/>
            <person name="Ovchinnikova G."/>
            <person name="Pati A."/>
            <person name="Chen A."/>
            <person name="Palaniappan K."/>
            <person name="Land M."/>
            <person name="Hauser L."/>
            <person name="Chang Y.J."/>
            <person name="Jeffries C.D."/>
            <person name="Chain P."/>
            <person name="Saunders E."/>
            <person name="Han C."/>
            <person name="Detter J.C."/>
            <person name="Brettin T."/>
            <person name="Rohde M."/>
            <person name="Goker M."/>
            <person name="Bristow J."/>
            <person name="Eisen J.A."/>
            <person name="Markowitz V."/>
            <person name="Hugenholtz P."/>
            <person name="Klenk H.P."/>
            <person name="Kyrpides N.C."/>
        </authorList>
    </citation>
    <scope>NUCLEOTIDE SEQUENCE [LARGE SCALE GENOMIC DNA]</scope>
    <source>
        <strain evidence="8">ATCC 25592 / DSM 43247 / BCRC 13721 / JCM 3198 / KCTC 3076 / NBRC 16047 / NCTC 10667</strain>
    </source>
</reference>
<dbReference type="Proteomes" id="UP000001219">
    <property type="component" value="Chromosome"/>
</dbReference>
<accession>D0LE52</accession>
<keyword evidence="2" id="KW-0732">Signal</keyword>
<dbReference type="SUPFAM" id="SSF51445">
    <property type="entry name" value="(Trans)glycosidases"/>
    <property type="match status" value="1"/>
</dbReference>
<dbReference type="EMBL" id="CP001802">
    <property type="protein sequence ID" value="ACY22644.1"/>
    <property type="molecule type" value="Genomic_DNA"/>
</dbReference>
<evidence type="ECO:0000313" key="8">
    <source>
        <dbReference type="Proteomes" id="UP000001219"/>
    </source>
</evidence>
<proteinExistence type="inferred from homology"/>
<dbReference type="PANTHER" id="PTHR11452:SF75">
    <property type="entry name" value="ALPHA-GALACTOSIDASE MEL1"/>
    <property type="match status" value="1"/>
</dbReference>
<comment type="catalytic activity">
    <reaction evidence="5">
        <text>Hydrolysis of terminal, non-reducing alpha-D-galactose residues in alpha-D-galactosides, including galactose oligosaccharides, galactomannans and galactolipids.</text>
        <dbReference type="EC" id="3.2.1.22"/>
    </reaction>
</comment>
<feature type="domain" description="Alpha galactosidase C-terminal" evidence="6">
    <location>
        <begin position="339"/>
        <end position="411"/>
    </location>
</feature>
<dbReference type="eggNOG" id="COG3345">
    <property type="taxonomic scope" value="Bacteria"/>
</dbReference>
<protein>
    <recommendedName>
        <fullName evidence="5">Alpha-galactosidase</fullName>
        <ecNumber evidence="5">3.2.1.22</ecNumber>
    </recommendedName>
    <alternativeName>
        <fullName evidence="5">Melibiase</fullName>
    </alternativeName>
</protein>
<dbReference type="PANTHER" id="PTHR11452">
    <property type="entry name" value="ALPHA-GALACTOSIDASE/ALPHA-N-ACETYLGALACTOSAMINIDASE"/>
    <property type="match status" value="1"/>
</dbReference>
<dbReference type="InterPro" id="IPR013780">
    <property type="entry name" value="Glyco_hydro_b"/>
</dbReference>
<keyword evidence="8" id="KW-1185">Reference proteome</keyword>
<keyword evidence="4 5" id="KW-0326">Glycosidase</keyword>
<dbReference type="PROSITE" id="PS00512">
    <property type="entry name" value="ALPHA_GALACTOSIDASE"/>
    <property type="match status" value="1"/>
</dbReference>
<dbReference type="PRINTS" id="PR00740">
    <property type="entry name" value="GLHYDRLASE27"/>
</dbReference>